<keyword evidence="3" id="KW-0456">Lyase</keyword>
<feature type="domain" description="Alpha/beta hydrolase fold-3" evidence="2">
    <location>
        <begin position="82"/>
        <end position="311"/>
    </location>
</feature>
<evidence type="ECO:0000313" key="3">
    <source>
        <dbReference type="EMBL" id="PKA56597.1"/>
    </source>
</evidence>
<dbReference type="InterPro" id="IPR013094">
    <property type="entry name" value="AB_hydrolase_3"/>
</dbReference>
<dbReference type="STRING" id="1088818.A0A2I0AM20"/>
<dbReference type="EC" id="4.2.1.105" evidence="3"/>
<gene>
    <name evidence="3" type="primary">CXE2</name>
    <name evidence="3" type="ORF">AXF42_Ash012727</name>
</gene>
<dbReference type="InterPro" id="IPR033140">
    <property type="entry name" value="Lipase_GDXG_put_SER_AS"/>
</dbReference>
<reference evidence="3 4" key="1">
    <citation type="journal article" date="2017" name="Nature">
        <title>The Apostasia genome and the evolution of orchids.</title>
        <authorList>
            <person name="Zhang G.Q."/>
            <person name="Liu K.W."/>
            <person name="Li Z."/>
            <person name="Lohaus R."/>
            <person name="Hsiao Y.Y."/>
            <person name="Niu S.C."/>
            <person name="Wang J.Y."/>
            <person name="Lin Y.C."/>
            <person name="Xu Q."/>
            <person name="Chen L.J."/>
            <person name="Yoshida K."/>
            <person name="Fujiwara S."/>
            <person name="Wang Z.W."/>
            <person name="Zhang Y.Q."/>
            <person name="Mitsuda N."/>
            <person name="Wang M."/>
            <person name="Liu G.H."/>
            <person name="Pecoraro L."/>
            <person name="Huang H.X."/>
            <person name="Xiao X.J."/>
            <person name="Lin M."/>
            <person name="Wu X.Y."/>
            <person name="Wu W.L."/>
            <person name="Chen Y.Y."/>
            <person name="Chang S.B."/>
            <person name="Sakamoto S."/>
            <person name="Ohme-Takagi M."/>
            <person name="Yagi M."/>
            <person name="Zeng S.J."/>
            <person name="Shen C.Y."/>
            <person name="Yeh C.M."/>
            <person name="Luo Y.B."/>
            <person name="Tsai W.C."/>
            <person name="Van de Peer Y."/>
            <person name="Liu Z.J."/>
        </authorList>
    </citation>
    <scope>NUCLEOTIDE SEQUENCE [LARGE SCALE GENOMIC DNA]</scope>
    <source>
        <strain evidence="4">cv. Shenzhen</strain>
        <tissue evidence="3">Stem</tissue>
    </source>
</reference>
<dbReference type="GO" id="GO:0033987">
    <property type="term" value="F:2-hydroxyisoflavanone dehydratase activity"/>
    <property type="evidence" value="ECO:0007669"/>
    <property type="project" value="UniProtKB-EC"/>
</dbReference>
<evidence type="ECO:0000256" key="1">
    <source>
        <dbReference type="PROSITE-ProRule" id="PRU10038"/>
    </source>
</evidence>
<evidence type="ECO:0000259" key="2">
    <source>
        <dbReference type="Pfam" id="PF07859"/>
    </source>
</evidence>
<dbReference type="EMBL" id="KZ451970">
    <property type="protein sequence ID" value="PKA56597.1"/>
    <property type="molecule type" value="Genomic_DNA"/>
</dbReference>
<evidence type="ECO:0000313" key="4">
    <source>
        <dbReference type="Proteomes" id="UP000236161"/>
    </source>
</evidence>
<sequence>MEIAAAASDKINFEILPFLRTYRSGRIERLLPAKPVPPSVDPRTRVSSADITINPNTGLSARLYLPPSAVMSRRPARKLPVIVYCHGGGFCTFGASSLPYHSYLNSLVAEADVVAVSVDYRLAPEHPLPAAYDDSWEALLWVAEHAYGVASAGGIDWRLAEAGDFSRIFLAGDSSGANIVHNVGVKLGEWGMEVEGMAMVHPFFWGKERMGSEGRSPENSKKKTMFNARDFDSLWPFVCPGTNGLDDPRVNPMAVGAPGLAALGCRRVLVSTAESDLLRERGRAYYERLRVSGWGSEAELCEIKGKDHDFHIIERPCREAAELLRRLAGFFNEENMKGSYEFSNKIEYKETSVAATSQSLSLSTSTGSLSSIALSLLVAACEVRGESLSLLENMHKGGSNGVLDGKSTEEEWLDRDEPRSVVYYVSEGTLRGRRPRGRRVVECKAVALAATVAAGGVDKFVDMQPLGNGASNFLRRESRAVGQIK</sequence>
<dbReference type="InterPro" id="IPR029058">
    <property type="entry name" value="AB_hydrolase_fold"/>
</dbReference>
<dbReference type="Proteomes" id="UP000236161">
    <property type="component" value="Unassembled WGS sequence"/>
</dbReference>
<feature type="active site" evidence="1">
    <location>
        <position position="174"/>
    </location>
</feature>
<dbReference type="GO" id="GO:0016787">
    <property type="term" value="F:hydrolase activity"/>
    <property type="evidence" value="ECO:0007669"/>
    <property type="project" value="InterPro"/>
</dbReference>
<dbReference type="PANTHER" id="PTHR23024">
    <property type="entry name" value="ARYLACETAMIDE DEACETYLASE"/>
    <property type="match status" value="1"/>
</dbReference>
<dbReference type="PANTHER" id="PTHR23024:SF589">
    <property type="entry name" value="CARBOXYLESTERASE 17-RELATED"/>
    <property type="match status" value="1"/>
</dbReference>
<dbReference type="SUPFAM" id="SSF53474">
    <property type="entry name" value="alpha/beta-Hydrolases"/>
    <property type="match status" value="1"/>
</dbReference>
<accession>A0A2I0AM20</accession>
<dbReference type="AlphaFoldDB" id="A0A2I0AM20"/>
<proteinExistence type="predicted"/>
<dbReference type="OrthoDB" id="408631at2759"/>
<dbReference type="InterPro" id="IPR050466">
    <property type="entry name" value="Carboxylest/Gibb_receptor"/>
</dbReference>
<organism evidence="3 4">
    <name type="scientific">Apostasia shenzhenica</name>
    <dbReference type="NCBI Taxonomy" id="1088818"/>
    <lineage>
        <taxon>Eukaryota</taxon>
        <taxon>Viridiplantae</taxon>
        <taxon>Streptophyta</taxon>
        <taxon>Embryophyta</taxon>
        <taxon>Tracheophyta</taxon>
        <taxon>Spermatophyta</taxon>
        <taxon>Magnoliopsida</taxon>
        <taxon>Liliopsida</taxon>
        <taxon>Asparagales</taxon>
        <taxon>Orchidaceae</taxon>
        <taxon>Apostasioideae</taxon>
        <taxon>Apostasia</taxon>
    </lineage>
</organism>
<keyword evidence="4" id="KW-1185">Reference proteome</keyword>
<name>A0A2I0AM20_9ASPA</name>
<dbReference type="PROSITE" id="PS01174">
    <property type="entry name" value="LIPASE_GDXG_SER"/>
    <property type="match status" value="1"/>
</dbReference>
<dbReference type="Gene3D" id="3.40.50.1820">
    <property type="entry name" value="alpha/beta hydrolase"/>
    <property type="match status" value="1"/>
</dbReference>
<dbReference type="Pfam" id="PF07859">
    <property type="entry name" value="Abhydrolase_3"/>
    <property type="match status" value="1"/>
</dbReference>
<protein>
    <submittedName>
        <fullName evidence="3">Putative carboxylesterase 2</fullName>
        <ecNumber evidence="3">4.2.1.105</ecNumber>
    </submittedName>
</protein>